<evidence type="ECO:0000313" key="6">
    <source>
        <dbReference type="Proteomes" id="UP000237966"/>
    </source>
</evidence>
<keyword evidence="1" id="KW-0472">Membrane</keyword>
<keyword evidence="1" id="KW-1133">Transmembrane helix</keyword>
<proteinExistence type="predicted"/>
<evidence type="ECO:0000313" key="4">
    <source>
        <dbReference type="EMBL" id="PPI16354.1"/>
    </source>
</evidence>
<dbReference type="KEGG" id="rtc:APU90_03420"/>
<reference evidence="4 6" key="2">
    <citation type="submission" date="2018-02" db="EMBL/GenBank/DDBJ databases">
        <title>Bacteriophage NCPPB3778 and a type I-E CRISPR drive the evolution of the US Biological Select Agent, Rathayibacter toxicus.</title>
        <authorList>
            <person name="Davis E.W.II."/>
            <person name="Tabima J.F."/>
            <person name="Weisberg A.J."/>
            <person name="Lopes L.D."/>
            <person name="Wiseman M.S."/>
            <person name="Wiseman M.S."/>
            <person name="Pupko T."/>
            <person name="Belcher M.S."/>
            <person name="Sechler A.J."/>
            <person name="Tancos M.A."/>
            <person name="Schroeder B.K."/>
            <person name="Murray T.D."/>
            <person name="Luster D.G."/>
            <person name="Schneider W.L."/>
            <person name="Rogers E."/>
            <person name="Andreote F.D."/>
            <person name="Grunwald N.J."/>
            <person name="Putnam M.L."/>
            <person name="Chang J.H."/>
        </authorList>
    </citation>
    <scope>NUCLEOTIDE SEQUENCE [LARGE SCALE GENOMIC DNA]</scope>
    <source>
        <strain evidence="4 6">FH99</strain>
    </source>
</reference>
<dbReference type="OrthoDB" id="9890254at2"/>
<feature type="transmembrane region" description="Helical" evidence="1">
    <location>
        <begin position="39"/>
        <end position="56"/>
    </location>
</feature>
<feature type="signal peptide" evidence="2">
    <location>
        <begin position="1"/>
        <end position="23"/>
    </location>
</feature>
<feature type="chain" id="PRO_5035988903" evidence="2">
    <location>
        <begin position="24"/>
        <end position="68"/>
    </location>
</feature>
<evidence type="ECO:0000256" key="2">
    <source>
        <dbReference type="SAM" id="SignalP"/>
    </source>
</evidence>
<gene>
    <name evidence="4" type="ORF">C5C51_02830</name>
    <name evidence="3" type="ORF">VT73_04075</name>
</gene>
<accession>A0A0C5BRC6</accession>
<evidence type="ECO:0000313" key="3">
    <source>
        <dbReference type="EMBL" id="KKM46232.1"/>
    </source>
</evidence>
<dbReference type="PATRIC" id="fig|145458.7.peg.718"/>
<protein>
    <submittedName>
        <fullName evidence="3">Uncharacterized protein</fullName>
    </submittedName>
</protein>
<evidence type="ECO:0000313" key="5">
    <source>
        <dbReference type="Proteomes" id="UP000052979"/>
    </source>
</evidence>
<dbReference type="EMBL" id="PSWU01000004">
    <property type="protein sequence ID" value="PPI16354.1"/>
    <property type="molecule type" value="Genomic_DNA"/>
</dbReference>
<dbReference type="KEGG" id="rtx:TI83_03050"/>
<evidence type="ECO:0000256" key="1">
    <source>
        <dbReference type="SAM" id="Phobius"/>
    </source>
</evidence>
<keyword evidence="5" id="KW-1185">Reference proteome</keyword>
<comment type="caution">
    <text evidence="3">The sequence shown here is derived from an EMBL/GenBank/DDBJ whole genome shotgun (WGS) entry which is preliminary data.</text>
</comment>
<name>A0A0C5BRC6_9MICO</name>
<dbReference type="EMBL" id="LBFI01000024">
    <property type="protein sequence ID" value="KKM46232.1"/>
    <property type="molecule type" value="Genomic_DNA"/>
</dbReference>
<dbReference type="Proteomes" id="UP000237966">
    <property type="component" value="Unassembled WGS sequence"/>
</dbReference>
<dbReference type="RefSeq" id="WP_027692524.1">
    <property type="nucleotide sequence ID" value="NZ_CP010848.1"/>
</dbReference>
<reference evidence="3 5" key="1">
    <citation type="submission" date="2015-04" db="EMBL/GenBank/DDBJ databases">
        <title>Draft genome sequence of Rathayibacter toxicus strain FH-142 (AKA 70134 or CS 32), a Western Australian isolate.</title>
        <authorList>
            <consortium name="Consortium for Microbial Forensics and Genomics (microFORGE)"/>
            <person name="Knight B.M."/>
            <person name="Roberts D.P."/>
            <person name="Lin D."/>
            <person name="Hari K."/>
            <person name="Fletcher J."/>
            <person name="Melcher U."/>
            <person name="Blagden T."/>
            <person name="Luster D.G."/>
            <person name="Sechler A.J."/>
            <person name="Schneider W.L."/>
            <person name="Winegar R.A."/>
        </authorList>
    </citation>
    <scope>NUCLEOTIDE SEQUENCE [LARGE SCALE GENOMIC DNA]</scope>
    <source>
        <strain evidence="3 5">FH142</strain>
    </source>
</reference>
<dbReference type="GeneID" id="93667753"/>
<keyword evidence="1" id="KW-0812">Transmembrane</keyword>
<dbReference type="AlphaFoldDB" id="A0A0C5BRC6"/>
<dbReference type="Proteomes" id="UP000052979">
    <property type="component" value="Unassembled WGS sequence"/>
</dbReference>
<keyword evidence="2" id="KW-0732">Signal</keyword>
<sequence>MKNTHKKFYLAWSLFLVTIPAQAVKLASGPDATNLSSWIFLLILNTALAVLLYSVTRWRIRTDDRRPL</sequence>
<organism evidence="3 5">
    <name type="scientific">Rathayibacter toxicus</name>
    <dbReference type="NCBI Taxonomy" id="145458"/>
    <lineage>
        <taxon>Bacteria</taxon>
        <taxon>Bacillati</taxon>
        <taxon>Actinomycetota</taxon>
        <taxon>Actinomycetes</taxon>
        <taxon>Micrococcales</taxon>
        <taxon>Microbacteriaceae</taxon>
        <taxon>Rathayibacter</taxon>
    </lineage>
</organism>